<keyword evidence="1" id="KW-1133">Transmembrane helix</keyword>
<dbReference type="Proteomes" id="UP000199502">
    <property type="component" value="Unassembled WGS sequence"/>
</dbReference>
<dbReference type="AlphaFoldDB" id="A0A1G5K4F9"/>
<protein>
    <submittedName>
        <fullName evidence="2">Chromate transporter</fullName>
    </submittedName>
</protein>
<keyword evidence="1" id="KW-0472">Membrane</keyword>
<dbReference type="STRING" id="336292.SAMN05660710_03684"/>
<feature type="transmembrane region" description="Helical" evidence="1">
    <location>
        <begin position="6"/>
        <end position="25"/>
    </location>
</feature>
<organism evidence="2 3">
    <name type="scientific">Paracoccus tibetensis</name>
    <dbReference type="NCBI Taxonomy" id="336292"/>
    <lineage>
        <taxon>Bacteria</taxon>
        <taxon>Pseudomonadati</taxon>
        <taxon>Pseudomonadota</taxon>
        <taxon>Alphaproteobacteria</taxon>
        <taxon>Rhodobacterales</taxon>
        <taxon>Paracoccaceae</taxon>
        <taxon>Paracoccus</taxon>
    </lineage>
</organism>
<evidence type="ECO:0000313" key="2">
    <source>
        <dbReference type="EMBL" id="SCY95503.1"/>
    </source>
</evidence>
<accession>A0A1G5K4F9</accession>
<dbReference type="EMBL" id="FMVT01000022">
    <property type="protein sequence ID" value="SCY95503.1"/>
    <property type="molecule type" value="Genomic_DNA"/>
</dbReference>
<keyword evidence="3" id="KW-1185">Reference proteome</keyword>
<reference evidence="2 3" key="1">
    <citation type="submission" date="2016-10" db="EMBL/GenBank/DDBJ databases">
        <authorList>
            <person name="de Groot N.N."/>
        </authorList>
    </citation>
    <scope>NUCLEOTIDE SEQUENCE [LARGE SCALE GENOMIC DNA]</scope>
    <source>
        <strain evidence="2 3">CGMCC 1.8925</strain>
    </source>
</reference>
<gene>
    <name evidence="2" type="ORF">SAMN05660710_03684</name>
</gene>
<evidence type="ECO:0000256" key="1">
    <source>
        <dbReference type="SAM" id="Phobius"/>
    </source>
</evidence>
<feature type="transmembrane region" description="Helical" evidence="1">
    <location>
        <begin position="32"/>
        <end position="56"/>
    </location>
</feature>
<proteinExistence type="predicted"/>
<keyword evidence="1" id="KW-0812">Transmembrane</keyword>
<name>A0A1G5K4F9_9RHOB</name>
<evidence type="ECO:0000313" key="3">
    <source>
        <dbReference type="Proteomes" id="UP000199502"/>
    </source>
</evidence>
<sequence>MQGANAVLGLLDAVLYSPIFVSAVGNMRNFTLALTCVVALVAWKASPWLVVLLTPIRGIVLMLL</sequence>